<name>A0A2A3Z657_BREAU</name>
<dbReference type="Proteomes" id="UP000297736">
    <property type="component" value="Unassembled WGS sequence"/>
</dbReference>
<evidence type="ECO:0000313" key="5">
    <source>
        <dbReference type="EMBL" id="PCC42753.1"/>
    </source>
</evidence>
<dbReference type="EMBL" id="FXZI01000002">
    <property type="protein sequence ID" value="SMX78830.1"/>
    <property type="molecule type" value="Genomic_DNA"/>
</dbReference>
<dbReference type="EMBL" id="NRHA01000011">
    <property type="protein sequence ID" value="PCC53780.1"/>
    <property type="molecule type" value="Genomic_DNA"/>
</dbReference>
<reference evidence="11 12" key="1">
    <citation type="journal article" date="2017" name="Elife">
        <title>Extensive horizontal gene transfer in cheese-associated bacteria.</title>
        <authorList>
            <person name="Bonham K.S."/>
            <person name="Wolfe B.E."/>
            <person name="Dutton R.J."/>
        </authorList>
    </citation>
    <scope>NUCLEOTIDE SEQUENCE [LARGE SCALE GENOMIC DNA]</scope>
    <source>
        <strain evidence="7 12">738_8</strain>
        <strain evidence="6 11">947_7</strain>
        <strain evidence="5 14">962_8</strain>
        <strain evidence="4 13">JB5</strain>
    </source>
</reference>
<dbReference type="InterPro" id="IPR047794">
    <property type="entry name" value="C45_proenzyme-like"/>
</dbReference>
<keyword evidence="6" id="KW-0012">Acyltransferase</keyword>
<reference evidence="3 17" key="6">
    <citation type="submission" date="2019-01" db="EMBL/GenBank/DDBJ databases">
        <title>Comparative genomic analysis of Brevibacterium aurantiacum sheds light on its evolution and its adaptation to smear-ripened cheeses.</title>
        <authorList>
            <person name="Moineau S."/>
        </authorList>
    </citation>
    <scope>NUCLEOTIDE SEQUENCE [LARGE SCALE GENOMIC DNA]</scope>
    <source>
        <strain evidence="3 17">SMQ-1417</strain>
    </source>
</reference>
<dbReference type="GO" id="GO:0016746">
    <property type="term" value="F:acyltransferase activity"/>
    <property type="evidence" value="ECO:0007669"/>
    <property type="project" value="UniProtKB-KW"/>
</dbReference>
<feature type="domain" description="Peptidase C45 hydrolase" evidence="2">
    <location>
        <begin position="124"/>
        <end position="373"/>
    </location>
</feature>
<evidence type="ECO:0000313" key="17">
    <source>
        <dbReference type="Proteomes" id="UP000283000"/>
    </source>
</evidence>
<dbReference type="Proteomes" id="UP000283000">
    <property type="component" value="Chromosome"/>
</dbReference>
<dbReference type="InterPro" id="IPR047801">
    <property type="entry name" value="Peptidase_C45"/>
</dbReference>
<evidence type="ECO:0000313" key="15">
    <source>
        <dbReference type="Proteomes" id="UP000234289"/>
    </source>
</evidence>
<evidence type="ECO:0000313" key="18">
    <source>
        <dbReference type="Proteomes" id="UP000297736"/>
    </source>
</evidence>
<dbReference type="InterPro" id="IPR005079">
    <property type="entry name" value="Peptidase_C45_hydrolase"/>
</dbReference>
<evidence type="ECO:0000313" key="10">
    <source>
        <dbReference type="EMBL" id="TGD37576.1"/>
    </source>
</evidence>
<evidence type="ECO:0000313" key="6">
    <source>
        <dbReference type="EMBL" id="PCC46977.1"/>
    </source>
</evidence>
<dbReference type="Proteomes" id="UP000218620">
    <property type="component" value="Unassembled WGS sequence"/>
</dbReference>
<dbReference type="PANTHER" id="PTHR34180">
    <property type="entry name" value="PEPTIDASE C45"/>
    <property type="match status" value="1"/>
</dbReference>
<evidence type="ECO:0000313" key="3">
    <source>
        <dbReference type="EMBL" id="AZT94845.1"/>
    </source>
</evidence>
<reference evidence="10 18" key="5">
    <citation type="submission" date="2018-10" db="EMBL/GenBank/DDBJ databases">
        <title>Brevibacterium genomes from Austrain hard cheese rinds.</title>
        <authorList>
            <person name="Anast J.M."/>
            <person name="Dzieciol M."/>
            <person name="Schultz D.L."/>
            <person name="Mann E."/>
            <person name="Wagner M."/>
            <person name="Schmitz-Esser S."/>
        </authorList>
    </citation>
    <scope>NUCLEOTIDE SEQUENCE [LARGE SCALE GENOMIC DNA]</scope>
    <source>
        <strain evidence="10 18">L261</strain>
    </source>
</reference>
<dbReference type="Proteomes" id="UP000234289">
    <property type="component" value="Unassembled WGS sequence"/>
</dbReference>
<evidence type="ECO:0000313" key="4">
    <source>
        <dbReference type="EMBL" id="PCC17823.1"/>
    </source>
</evidence>
<evidence type="ECO:0000313" key="8">
    <source>
        <dbReference type="EMBL" id="SMX78830.1"/>
    </source>
</evidence>
<evidence type="ECO:0000313" key="16">
    <source>
        <dbReference type="Proteomes" id="UP000234300"/>
    </source>
</evidence>
<reference evidence="3 17" key="4">
    <citation type="submission" date="2017-12" db="EMBL/GenBank/DDBJ databases">
        <authorList>
            <person name="Levesque S."/>
        </authorList>
    </citation>
    <scope>NUCLEOTIDE SEQUENCE [LARGE SCALE GENOMIC DNA]</scope>
    <source>
        <strain evidence="3 17">SMQ-1417</strain>
    </source>
</reference>
<dbReference type="PANTHER" id="PTHR34180:SF1">
    <property type="entry name" value="BETA-ALANYL-DOPAMINE_CARCININE HYDROLASE"/>
    <property type="match status" value="1"/>
</dbReference>
<dbReference type="Proteomes" id="UP000217881">
    <property type="component" value="Unassembled WGS sequence"/>
</dbReference>
<organism evidence="6 11">
    <name type="scientific">Brevibacterium aurantiacum</name>
    <dbReference type="NCBI Taxonomy" id="273384"/>
    <lineage>
        <taxon>Bacteria</taxon>
        <taxon>Bacillati</taxon>
        <taxon>Actinomycetota</taxon>
        <taxon>Actinomycetes</taxon>
        <taxon>Micrococcales</taxon>
        <taxon>Brevibacteriaceae</taxon>
        <taxon>Brevibacterium</taxon>
    </lineage>
</organism>
<dbReference type="Proteomes" id="UP000234300">
    <property type="component" value="Unassembled WGS sequence"/>
</dbReference>
<dbReference type="Pfam" id="PF03417">
    <property type="entry name" value="AAT"/>
    <property type="match status" value="1"/>
</dbReference>
<evidence type="ECO:0000313" key="14">
    <source>
        <dbReference type="Proteomes" id="UP000218620"/>
    </source>
</evidence>
<accession>A0A2A3Z657</accession>
<dbReference type="Proteomes" id="UP000217564">
    <property type="component" value="Unassembled WGS sequence"/>
</dbReference>
<dbReference type="EMBL" id="RHFF01000015">
    <property type="protein sequence ID" value="TGD37576.1"/>
    <property type="molecule type" value="Genomic_DNA"/>
</dbReference>
<protein>
    <submittedName>
        <fullName evidence="6">Isopenicillin acyltransferase</fullName>
    </submittedName>
    <submittedName>
        <fullName evidence="8">Isopenicillin-N N-acyltransferase like protein</fullName>
    </submittedName>
</protein>
<evidence type="ECO:0000259" key="2">
    <source>
        <dbReference type="Pfam" id="PF03417"/>
    </source>
</evidence>
<sequence>MSTEYVPAAEVRPETFMVRASDHLRRGTQRGRELRTGIESAIAGYRRYFEFLSIAEADVRAAAASSLARLQAWSPEAAEEVAAVAQGAEIPVEELMEVIARTEIMTLAPASATECSTVSFTRPGSSLAAQNWDWAADFSTLWHINDVGAVPGQLRHVGIAEYGMPGKIGLNEAGVGVLLNILKHEGDGAGGVPIHMILERVLSTASTLAEALEIIHSAPTTSSSIITVVTADEVVQVEIANAEKRERRAGDTSAIPGEKPGAEAGAGFLLHTNHFLHPELIPGSLELNATSTSRARHAHLEQRLEDYAKQVGTSGGPESTADLTDLLTTGPGEAPVSCTPDPGATYGDRSATLVTVQIDPKRKQLDLAPGSPADGMQGNRRYQL</sequence>
<proteinExistence type="predicted"/>
<dbReference type="Gene3D" id="1.10.10.2120">
    <property type="match status" value="1"/>
</dbReference>
<dbReference type="EMBL" id="NRGX01000001">
    <property type="protein sequence ID" value="PCC17823.1"/>
    <property type="molecule type" value="Genomic_DNA"/>
</dbReference>
<dbReference type="EMBL" id="CP025330">
    <property type="protein sequence ID" value="AZT94845.1"/>
    <property type="molecule type" value="Genomic_DNA"/>
</dbReference>
<reference evidence="8 16" key="2">
    <citation type="submission" date="2017-03" db="EMBL/GenBank/DDBJ databases">
        <authorList>
            <person name="Afonso C.L."/>
            <person name="Miller P.J."/>
            <person name="Scott M.A."/>
            <person name="Spackman E."/>
            <person name="Goraichik I."/>
            <person name="Dimitrov K.M."/>
            <person name="Suarez D.L."/>
            <person name="Swayne D.E."/>
        </authorList>
    </citation>
    <scope>NUCLEOTIDE SEQUENCE [LARGE SCALE GENOMIC DNA]</scope>
    <source>
        <strain evidence="8">8</strain>
        <strain evidence="16">8(6)</strain>
        <strain evidence="9">CNRZ 920</strain>
    </source>
</reference>
<keyword evidence="6" id="KW-0808">Transferase</keyword>
<dbReference type="Gene3D" id="3.60.60.10">
    <property type="entry name" value="Penicillin V Acylase, Chain A"/>
    <property type="match status" value="1"/>
</dbReference>
<dbReference type="Proteomes" id="UP000218377">
    <property type="component" value="Unassembled WGS sequence"/>
</dbReference>
<dbReference type="RefSeq" id="WP_009882570.1">
    <property type="nucleotide sequence ID" value="NZ_AAGP01000008.1"/>
</dbReference>
<dbReference type="EMBL" id="NRGP01000011">
    <property type="protein sequence ID" value="PCC46977.1"/>
    <property type="molecule type" value="Genomic_DNA"/>
</dbReference>
<feature type="region of interest" description="Disordered" evidence="1">
    <location>
        <begin position="310"/>
        <end position="334"/>
    </location>
</feature>
<evidence type="ECO:0000313" key="13">
    <source>
        <dbReference type="Proteomes" id="UP000218377"/>
    </source>
</evidence>
<evidence type="ECO:0000313" key="7">
    <source>
        <dbReference type="EMBL" id="PCC53780.1"/>
    </source>
</evidence>
<evidence type="ECO:0000313" key="11">
    <source>
        <dbReference type="Proteomes" id="UP000217564"/>
    </source>
</evidence>
<dbReference type="EMBL" id="FXZG01000013">
    <property type="protein sequence ID" value="SMX88776.1"/>
    <property type="molecule type" value="Genomic_DNA"/>
</dbReference>
<accession>A0A2H1JMR4</accession>
<evidence type="ECO:0000256" key="1">
    <source>
        <dbReference type="SAM" id="MobiDB-lite"/>
    </source>
</evidence>
<dbReference type="AlphaFoldDB" id="A0A2A3Z657"/>
<dbReference type="NCBIfam" id="NF040521">
    <property type="entry name" value="C45_proenzyme"/>
    <property type="match status" value="1"/>
</dbReference>
<feature type="region of interest" description="Disordered" evidence="1">
    <location>
        <begin position="360"/>
        <end position="384"/>
    </location>
</feature>
<gene>
    <name evidence="9" type="ORF">BAUR920_02296</name>
    <name evidence="8" type="ORF">BAURA86_00996</name>
    <name evidence="7" type="ORF">CIK59_08315</name>
    <name evidence="6" type="ORF">CIK64_07695</name>
    <name evidence="5" type="ORF">CIK65_10955</name>
    <name evidence="4" type="ORF">CIK79_05680</name>
    <name evidence="3" type="ORF">CXR23_18250</name>
    <name evidence="10" type="ORF">EB834_14815</name>
</gene>
<dbReference type="EMBL" id="NRGQ01000013">
    <property type="protein sequence ID" value="PCC42753.1"/>
    <property type="molecule type" value="Genomic_DNA"/>
</dbReference>
<evidence type="ECO:0000313" key="9">
    <source>
        <dbReference type="EMBL" id="SMX88776.1"/>
    </source>
</evidence>
<evidence type="ECO:0000313" key="12">
    <source>
        <dbReference type="Proteomes" id="UP000217881"/>
    </source>
</evidence>
<reference evidence="15" key="3">
    <citation type="submission" date="2017-03" db="EMBL/GenBank/DDBJ databases">
        <authorList>
            <person name="Monnet C."/>
        </authorList>
    </citation>
    <scope>NUCLEOTIDE SEQUENCE [LARGE SCALE GENOMIC DNA]</scope>
    <source>
        <strain evidence="15">CNRZ 920</strain>
    </source>
</reference>